<keyword evidence="2" id="KW-1185">Reference proteome</keyword>
<accession>A0A975HJZ0</accession>
<name>A0A975HJZ0_9GAMM</name>
<organism evidence="1 2">
    <name type="scientific">Pseudoalteromonas xiamenensis</name>
    <dbReference type="NCBI Taxonomy" id="882626"/>
    <lineage>
        <taxon>Bacteria</taxon>
        <taxon>Pseudomonadati</taxon>
        <taxon>Pseudomonadota</taxon>
        <taxon>Gammaproteobacteria</taxon>
        <taxon>Alteromonadales</taxon>
        <taxon>Pseudoalteromonadaceae</taxon>
        <taxon>Pseudoalteromonas</taxon>
    </lineage>
</organism>
<dbReference type="AlphaFoldDB" id="A0A975HJZ0"/>
<sequence length="117" mass="13360">MFGQVAQHTFDITDVGHIERIVVGTVEPDKIPTEQENANKMALINRCLTEFPKGRIIGTERSFSLVRIGEHQVVLECVAYHIGFKKRPLWMIEEQASKQDFKVDQSKLDEIIVAHSQ</sequence>
<gene>
    <name evidence="1" type="ORF">J5O05_10440</name>
</gene>
<dbReference type="KEGG" id="pxi:J5O05_10440"/>
<protein>
    <submittedName>
        <fullName evidence="1">Uncharacterized protein</fullName>
    </submittedName>
</protein>
<proteinExistence type="predicted"/>
<dbReference type="RefSeq" id="WP_208842014.1">
    <property type="nucleotide sequence ID" value="NZ_CP072133.1"/>
</dbReference>
<reference evidence="1" key="1">
    <citation type="submission" date="2021-03" db="EMBL/GenBank/DDBJ databases">
        <title>Complete Genome of Pseudoalteromonas xiamenensis STKMTI.2, a new potential marine bacterium producing anti-Vibrio compounds.</title>
        <authorList>
            <person name="Handayani D.P."/>
            <person name="Isnansetyo A."/>
            <person name="Istiqomah I."/>
            <person name="Jumina J."/>
        </authorList>
    </citation>
    <scope>NUCLEOTIDE SEQUENCE</scope>
    <source>
        <strain evidence="1">STKMTI.2</strain>
    </source>
</reference>
<dbReference type="Proteomes" id="UP000664904">
    <property type="component" value="Chromosome"/>
</dbReference>
<dbReference type="EMBL" id="CP072133">
    <property type="protein sequence ID" value="QTH70419.1"/>
    <property type="molecule type" value="Genomic_DNA"/>
</dbReference>
<evidence type="ECO:0000313" key="1">
    <source>
        <dbReference type="EMBL" id="QTH70419.1"/>
    </source>
</evidence>
<evidence type="ECO:0000313" key="2">
    <source>
        <dbReference type="Proteomes" id="UP000664904"/>
    </source>
</evidence>